<keyword evidence="1" id="KW-1133">Transmembrane helix</keyword>
<name>A0ABV2LXX0_9FLAO</name>
<accession>A0ABV2LXX0</accession>
<organism evidence="2 3">
    <name type="scientific">Moheibacter stercoris</name>
    <dbReference type="NCBI Taxonomy" id="1628251"/>
    <lineage>
        <taxon>Bacteria</taxon>
        <taxon>Pseudomonadati</taxon>
        <taxon>Bacteroidota</taxon>
        <taxon>Flavobacteriia</taxon>
        <taxon>Flavobacteriales</taxon>
        <taxon>Weeksellaceae</taxon>
        <taxon>Moheibacter</taxon>
    </lineage>
</organism>
<keyword evidence="1" id="KW-0472">Membrane</keyword>
<dbReference type="RefSeq" id="WP_354510769.1">
    <property type="nucleotide sequence ID" value="NZ_JBEPMO010000027.1"/>
</dbReference>
<proteinExistence type="predicted"/>
<evidence type="ECO:0000313" key="2">
    <source>
        <dbReference type="EMBL" id="MET3733014.1"/>
    </source>
</evidence>
<protein>
    <submittedName>
        <fullName evidence="2">Membrane protein YdbT with pleckstrin-like domain</fullName>
    </submittedName>
</protein>
<evidence type="ECO:0000313" key="3">
    <source>
        <dbReference type="Proteomes" id="UP001549146"/>
    </source>
</evidence>
<evidence type="ECO:0000256" key="1">
    <source>
        <dbReference type="SAM" id="Phobius"/>
    </source>
</evidence>
<keyword evidence="3" id="KW-1185">Reference proteome</keyword>
<dbReference type="EMBL" id="JBEPMO010000027">
    <property type="protein sequence ID" value="MET3733014.1"/>
    <property type="molecule type" value="Genomic_DNA"/>
</dbReference>
<reference evidence="2 3" key="1">
    <citation type="submission" date="2024-06" db="EMBL/GenBank/DDBJ databases">
        <title>Genomic Encyclopedia of Type Strains, Phase IV (KMG-IV): sequencing the most valuable type-strain genomes for metagenomic binning, comparative biology and taxonomic classification.</title>
        <authorList>
            <person name="Goeker M."/>
        </authorList>
    </citation>
    <scope>NUCLEOTIDE SEQUENCE [LARGE SCALE GENOMIC DNA]</scope>
    <source>
        <strain evidence="2 3">DSM 29388</strain>
    </source>
</reference>
<feature type="transmembrane region" description="Helical" evidence="1">
    <location>
        <begin position="40"/>
        <end position="58"/>
    </location>
</feature>
<comment type="caution">
    <text evidence="2">The sequence shown here is derived from an EMBL/GenBank/DDBJ whole genome shotgun (WGS) entry which is preliminary data.</text>
</comment>
<feature type="transmembrane region" description="Helical" evidence="1">
    <location>
        <begin position="12"/>
        <end position="34"/>
    </location>
</feature>
<keyword evidence="1" id="KW-0812">Transmembrane</keyword>
<gene>
    <name evidence="2" type="ORF">ABID46_002606</name>
</gene>
<sequence>MRINNKRIKIYIETLYILLLLGLFFSILLIFIPISIITKFVSPYLLAIGFTCAIILIYKLGHQHMEYSSDGEVLNIKTQDAFWVKYNPNSKTIVDFPKSKLVNYKIKQGILQRKLELYVTSKRSQNGIVKLSFNITYLNNSEINDLKRSLNKILKKNERLEEDNLQALVV</sequence>
<dbReference type="Proteomes" id="UP001549146">
    <property type="component" value="Unassembled WGS sequence"/>
</dbReference>